<dbReference type="Gene3D" id="3.30.40.10">
    <property type="entry name" value="Zinc/RING finger domain, C3HC4 (zinc finger)"/>
    <property type="match status" value="1"/>
</dbReference>
<dbReference type="Proteomes" id="UP000092600">
    <property type="component" value="Unassembled WGS sequence"/>
</dbReference>
<dbReference type="InterPro" id="IPR001841">
    <property type="entry name" value="Znf_RING"/>
</dbReference>
<evidence type="ECO:0000256" key="4">
    <source>
        <dbReference type="PROSITE-ProRule" id="PRU00175"/>
    </source>
</evidence>
<dbReference type="GO" id="GO:0061630">
    <property type="term" value="F:ubiquitin protein ligase activity"/>
    <property type="evidence" value="ECO:0007669"/>
    <property type="project" value="TreeGrafter"/>
</dbReference>
<accession>A0A199UUN3</accession>
<dbReference type="STRING" id="4615.A0A199UUN3"/>
<feature type="domain" description="RING-type" evidence="5">
    <location>
        <begin position="204"/>
        <end position="245"/>
    </location>
</feature>
<dbReference type="SUPFAM" id="SSF57850">
    <property type="entry name" value="RING/U-box"/>
    <property type="match status" value="1"/>
</dbReference>
<dbReference type="GO" id="GO:0008270">
    <property type="term" value="F:zinc ion binding"/>
    <property type="evidence" value="ECO:0007669"/>
    <property type="project" value="UniProtKB-KW"/>
</dbReference>
<keyword evidence="1" id="KW-0479">Metal-binding</keyword>
<dbReference type="Pfam" id="PF13639">
    <property type="entry name" value="zf-RING_2"/>
    <property type="match status" value="1"/>
</dbReference>
<evidence type="ECO:0000256" key="2">
    <source>
        <dbReference type="ARBA" id="ARBA00022771"/>
    </source>
</evidence>
<dbReference type="GO" id="GO:0016567">
    <property type="term" value="P:protein ubiquitination"/>
    <property type="evidence" value="ECO:0007669"/>
    <property type="project" value="TreeGrafter"/>
</dbReference>
<evidence type="ECO:0000256" key="1">
    <source>
        <dbReference type="ARBA" id="ARBA00022723"/>
    </source>
</evidence>
<dbReference type="EMBL" id="LSRQ01004982">
    <property type="protein sequence ID" value="OAY68355.1"/>
    <property type="molecule type" value="Genomic_DNA"/>
</dbReference>
<organism evidence="6 7">
    <name type="scientific">Ananas comosus</name>
    <name type="common">Pineapple</name>
    <name type="synonym">Ananas ananas</name>
    <dbReference type="NCBI Taxonomy" id="4615"/>
    <lineage>
        <taxon>Eukaryota</taxon>
        <taxon>Viridiplantae</taxon>
        <taxon>Streptophyta</taxon>
        <taxon>Embryophyta</taxon>
        <taxon>Tracheophyta</taxon>
        <taxon>Spermatophyta</taxon>
        <taxon>Magnoliopsida</taxon>
        <taxon>Liliopsida</taxon>
        <taxon>Poales</taxon>
        <taxon>Bromeliaceae</taxon>
        <taxon>Bromelioideae</taxon>
        <taxon>Ananas</taxon>
    </lineage>
</organism>
<dbReference type="AlphaFoldDB" id="A0A199UUN3"/>
<dbReference type="PANTHER" id="PTHR15710">
    <property type="entry name" value="E3 UBIQUITIN-PROTEIN LIGASE PRAJA"/>
    <property type="match status" value="1"/>
</dbReference>
<evidence type="ECO:0000256" key="3">
    <source>
        <dbReference type="ARBA" id="ARBA00022833"/>
    </source>
</evidence>
<dbReference type="PROSITE" id="PS50089">
    <property type="entry name" value="ZF_RING_2"/>
    <property type="match status" value="1"/>
</dbReference>
<dbReference type="GO" id="GO:0005737">
    <property type="term" value="C:cytoplasm"/>
    <property type="evidence" value="ECO:0007669"/>
    <property type="project" value="TreeGrafter"/>
</dbReference>
<evidence type="ECO:0000313" key="7">
    <source>
        <dbReference type="Proteomes" id="UP000092600"/>
    </source>
</evidence>
<keyword evidence="2 4" id="KW-0863">Zinc-finger</keyword>
<dbReference type="PANTHER" id="PTHR15710:SF243">
    <property type="entry name" value="E3 UBIQUITIN-PROTEIN LIGASE PRAJA-2 ISOFORM X1"/>
    <property type="match status" value="1"/>
</dbReference>
<name>A0A199UUN3_ANACO</name>
<evidence type="ECO:0000259" key="5">
    <source>
        <dbReference type="PROSITE" id="PS50089"/>
    </source>
</evidence>
<dbReference type="InterPro" id="IPR013083">
    <property type="entry name" value="Znf_RING/FYVE/PHD"/>
</dbReference>
<keyword evidence="3" id="KW-0862">Zinc</keyword>
<gene>
    <name evidence="6" type="ORF">ACMD2_25616</name>
</gene>
<dbReference type="CDD" id="cd16454">
    <property type="entry name" value="RING-H2_PA-TM-RING"/>
    <property type="match status" value="1"/>
</dbReference>
<evidence type="ECO:0000313" key="6">
    <source>
        <dbReference type="EMBL" id="OAY68355.1"/>
    </source>
</evidence>
<reference evidence="6 7" key="1">
    <citation type="journal article" date="2016" name="DNA Res.">
        <title>The draft genome of MD-2 pineapple using hybrid error correction of long reads.</title>
        <authorList>
            <person name="Redwan R.M."/>
            <person name="Saidin A."/>
            <person name="Kumar S.V."/>
        </authorList>
    </citation>
    <scope>NUCLEOTIDE SEQUENCE [LARGE SCALE GENOMIC DNA]</scope>
    <source>
        <strain evidence="7">cv. MD2</strain>
        <tissue evidence="6">Leaf</tissue>
    </source>
</reference>
<protein>
    <submittedName>
        <fullName evidence="6">E3 ubiquitin-protein ligase RING1-like</fullName>
    </submittedName>
</protein>
<proteinExistence type="predicted"/>
<sequence>MSSAASHSGDAAAAASSSSSAAPAARYYFCHKCFLATALAPGTACPLCNDTFVEDINIPPSEAPRPNPNLGLFFATSCLSTSPASFVLRSRAEADAFFHSPISPLHHLRCLPTGLLPDPLPYIEQRIDYLLAPGTSGAPVYVVLAGVVPPHYSAPSEDEIARLADRINLCGRYHDTFITSAARRAVAALRDVEIDAGPQGGQSCTVCQETLAIGTVAASFPCTHVFHRNCIVPWLQQQHTCPVCRFSPLMEEMIGPSHSVFRVVIPPPSLGLDLNEHIVVMEEKMRGNPEIPPRRWA</sequence>
<dbReference type="SMART" id="SM00184">
    <property type="entry name" value="RING"/>
    <property type="match status" value="1"/>
</dbReference>
<comment type="caution">
    <text evidence="6">The sequence shown here is derived from an EMBL/GenBank/DDBJ whole genome shotgun (WGS) entry which is preliminary data.</text>
</comment>